<organism evidence="2 3">
    <name type="scientific">Pantoea eucrina</name>
    <dbReference type="NCBI Taxonomy" id="472693"/>
    <lineage>
        <taxon>Bacteria</taxon>
        <taxon>Pseudomonadati</taxon>
        <taxon>Pseudomonadota</taxon>
        <taxon>Gammaproteobacteria</taxon>
        <taxon>Enterobacterales</taxon>
        <taxon>Erwiniaceae</taxon>
        <taxon>Pantoea</taxon>
    </lineage>
</organism>
<dbReference type="InterPro" id="IPR009883">
    <property type="entry name" value="YgfX"/>
</dbReference>
<keyword evidence="3" id="KW-1185">Reference proteome</keyword>
<keyword evidence="1" id="KW-0812">Transmembrane</keyword>
<feature type="transmembrane region" description="Helical" evidence="1">
    <location>
        <begin position="16"/>
        <end position="33"/>
    </location>
</feature>
<comment type="caution">
    <text evidence="2">The sequence shown here is derived from an EMBL/GenBank/DDBJ whole genome shotgun (WGS) entry which is preliminary data.</text>
</comment>
<evidence type="ECO:0000313" key="2">
    <source>
        <dbReference type="EMBL" id="MDZ7277464.1"/>
    </source>
</evidence>
<keyword evidence="1" id="KW-1133">Transmembrane helix</keyword>
<dbReference type="EMBL" id="JAOBTT010000001">
    <property type="protein sequence ID" value="MDZ7277464.1"/>
    <property type="molecule type" value="Genomic_DNA"/>
</dbReference>
<proteinExistence type="predicted"/>
<reference evidence="3" key="1">
    <citation type="submission" date="2023-07" db="EMBL/GenBank/DDBJ databases">
        <title>Structural and functional analysis of rice phyllospheric bacteria for their antimicrobial properties and defense elicitation against blast disease.</title>
        <authorList>
            <person name="Sahu K.P."/>
            <person name="Asharani P."/>
            <person name="Kumar M."/>
            <person name="Reddy B."/>
            <person name="Kumar A."/>
        </authorList>
    </citation>
    <scope>NUCLEOTIDE SEQUENCE [LARGE SCALE GENOMIC DNA]</scope>
    <source>
        <strain evidence="3">OsEp_Plm_30P10</strain>
    </source>
</reference>
<name>A0ABU5LBZ5_9GAMM</name>
<dbReference type="Pfam" id="PF07254">
    <property type="entry name" value="Cpta_toxin"/>
    <property type="match status" value="1"/>
</dbReference>
<evidence type="ECO:0000313" key="3">
    <source>
        <dbReference type="Proteomes" id="UP001288620"/>
    </source>
</evidence>
<dbReference type="Proteomes" id="UP001288620">
    <property type="component" value="Unassembled WGS sequence"/>
</dbReference>
<evidence type="ECO:0000256" key="1">
    <source>
        <dbReference type="SAM" id="Phobius"/>
    </source>
</evidence>
<accession>A0ABU5LBZ5</accession>
<protein>
    <submittedName>
        <fullName evidence="2">Protein YgfX</fullName>
    </submittedName>
</protein>
<dbReference type="RefSeq" id="WP_322541568.1">
    <property type="nucleotide sequence ID" value="NZ_JAOBTT010000001.1"/>
</dbReference>
<keyword evidence="1" id="KW-0472">Membrane</keyword>
<sequence>MNAVRWQCDLQASPRARALNVTLFFAAALGVQLLPWPTLWASAKTVLILLMLIECGCNERRLRQRCGRLTLNEENHWHWQGKTWCNARQPLWLAGCVLLVLRNAQGERWRLWLMQDNLPPSAWRSLRACFFMQARAAGR</sequence>
<gene>
    <name evidence="2" type="ORF">N4G40_04090</name>
</gene>